<evidence type="ECO:0000256" key="1">
    <source>
        <dbReference type="SAM" id="MobiDB-lite"/>
    </source>
</evidence>
<sequence>SRPSRSTVKKVKQRTLQYVPVVKNSHEVPKNSDSMEALVNSTYGDQEKSPSEEYDTELEEGEIYQQVLEVFTVSQQSTDGTLAEQKNPASDDLIVGSEVSKGLGVVLVSSTAAVVSLDSSTENSVPASLNLLLHSQDAAVEVHDTGEVIAGLGSALEVSVNDTEDIPNANGGKKAPDIEVTEYAPEQEQEEPYIL</sequence>
<evidence type="ECO:0000313" key="3">
    <source>
        <dbReference type="Proteomes" id="UP000823674"/>
    </source>
</evidence>
<gene>
    <name evidence="2" type="primary">A01p042130.1_BraROA</name>
    <name evidence="2" type="ORF">IGI04_002984</name>
</gene>
<dbReference type="EMBL" id="JADBGQ010000001">
    <property type="protein sequence ID" value="KAG5415417.1"/>
    <property type="molecule type" value="Genomic_DNA"/>
</dbReference>
<keyword evidence="3" id="KW-1185">Reference proteome</keyword>
<reference evidence="2 3" key="1">
    <citation type="submission" date="2021-03" db="EMBL/GenBank/DDBJ databases">
        <authorList>
            <person name="King G.J."/>
            <person name="Bancroft I."/>
            <person name="Baten A."/>
            <person name="Bloomfield J."/>
            <person name="Borpatragohain P."/>
            <person name="He Z."/>
            <person name="Irish N."/>
            <person name="Irwin J."/>
            <person name="Liu K."/>
            <person name="Mauleon R.P."/>
            <person name="Moore J."/>
            <person name="Morris R."/>
            <person name="Ostergaard L."/>
            <person name="Wang B."/>
            <person name="Wells R."/>
        </authorList>
    </citation>
    <scope>NUCLEOTIDE SEQUENCE [LARGE SCALE GENOMIC DNA]</scope>
    <source>
        <strain evidence="2">R-o-18</strain>
        <tissue evidence="2">Leaf</tissue>
    </source>
</reference>
<feature type="region of interest" description="Disordered" evidence="1">
    <location>
        <begin position="162"/>
        <end position="195"/>
    </location>
</feature>
<feature type="non-terminal residue" evidence="2">
    <location>
        <position position="195"/>
    </location>
</feature>
<dbReference type="Proteomes" id="UP000823674">
    <property type="component" value="Chromosome A01"/>
</dbReference>
<feature type="non-terminal residue" evidence="2">
    <location>
        <position position="1"/>
    </location>
</feature>
<name>A0ABQ7NX38_BRACM</name>
<feature type="compositionally biased region" description="Acidic residues" evidence="1">
    <location>
        <begin position="185"/>
        <end position="195"/>
    </location>
</feature>
<protein>
    <submittedName>
        <fullName evidence="2">Uncharacterized protein</fullName>
    </submittedName>
</protein>
<evidence type="ECO:0000313" key="2">
    <source>
        <dbReference type="EMBL" id="KAG5415417.1"/>
    </source>
</evidence>
<accession>A0ABQ7NX38</accession>
<organism evidence="2 3">
    <name type="scientific">Brassica rapa subsp. trilocularis</name>
    <dbReference type="NCBI Taxonomy" id="1813537"/>
    <lineage>
        <taxon>Eukaryota</taxon>
        <taxon>Viridiplantae</taxon>
        <taxon>Streptophyta</taxon>
        <taxon>Embryophyta</taxon>
        <taxon>Tracheophyta</taxon>
        <taxon>Spermatophyta</taxon>
        <taxon>Magnoliopsida</taxon>
        <taxon>eudicotyledons</taxon>
        <taxon>Gunneridae</taxon>
        <taxon>Pentapetalae</taxon>
        <taxon>rosids</taxon>
        <taxon>malvids</taxon>
        <taxon>Brassicales</taxon>
        <taxon>Brassicaceae</taxon>
        <taxon>Brassiceae</taxon>
        <taxon>Brassica</taxon>
    </lineage>
</organism>
<proteinExistence type="predicted"/>
<comment type="caution">
    <text evidence="2">The sequence shown here is derived from an EMBL/GenBank/DDBJ whole genome shotgun (WGS) entry which is preliminary data.</text>
</comment>